<reference evidence="23" key="1">
    <citation type="journal article" date="2013" name="Genetics">
        <title>The draft genome and transcriptome of Panagrellus redivivus are shaped by the harsh demands of a free-living lifestyle.</title>
        <authorList>
            <person name="Srinivasan J."/>
            <person name="Dillman A.R."/>
            <person name="Macchietto M.G."/>
            <person name="Heikkinen L."/>
            <person name="Lakso M."/>
            <person name="Fracchia K.M."/>
            <person name="Antoshechkin I."/>
            <person name="Mortazavi A."/>
            <person name="Wong G."/>
            <person name="Sternberg P.W."/>
        </authorList>
    </citation>
    <scope>NUCLEOTIDE SEQUENCE [LARGE SCALE GENOMIC DNA]</scope>
    <source>
        <strain evidence="23">MT8872</strain>
    </source>
</reference>
<evidence type="ECO:0000313" key="23">
    <source>
        <dbReference type="Proteomes" id="UP000492821"/>
    </source>
</evidence>
<protein>
    <recommendedName>
        <fullName evidence="18">Very long-chain fatty acid transport protein</fullName>
    </recommendedName>
    <alternativeName>
        <fullName evidence="14">Long-chain-fatty-acid--CoA ligase</fullName>
    </alternativeName>
    <alternativeName>
        <fullName evidence="19">Very-long-chain acyl-CoA synthetase</fullName>
    </alternativeName>
</protein>
<sequence>MRGPSLLQPFIQVLFTMSPPRCDADLPPSTSNANRLEEVVIGMSVGSKPANGVLPDSNGDASTVNNNVKPVGSNGTTPASTSGASKAKANGSSAHHATSSLDDAKLQKKYQGVPRLLVESGFALFLMAFLVQRQHWVWLTFSFLLFRFFYSDLGRRCLKTIPRDLLGLYTLFSVKLMIRRALRRNAPLHHYFLDSVKEHPDKLCVVEVETGKKYTFVEFNELANKYANYFKAKGYKKDDVVALFMENGAEFFAIWLGLSKLGVITAWINSNLKQEPLAHSIRVSNAKSIIVSPSLLPTLNKTISEGLLEDTARLYTSDALEREISDASEPAETPGLDFHSVLCYIYTSGTTGNPKPAVIKHFRYFWIAGGAGKAFGIYKTDSLYVMMPMYHSAAGILGIGQVVVRGCTAVIRKKFSASNFWKDCADHKCTVSQYIGEICRYLLASKSNPHERLHNIRLMFGNGLRGEIWPDFVNRFGIKQIGELYGSTEGNSNIVNIDNHVGACGFFPIYPYITALYPVRLLKVDPESGEIVRDSNGLAITCRPGDTGEMVGMIKEHDPLLRFEGYVNREDTDKKLIRNVVKHGDAVFSSGDILYWDPLGYLHFKDRRGDTYRWRGENVSTMEVEGILQPIMAIEDATVYGVEVKGREGKAGMIGVTLAGHADVDTFLRDSARLLSENLASYAIPVFLRICKEVDKTGTFKLKKTLLQKDGFDVEKCHGDPLYYWDPTDKAYHPMDAQMQADIESGAYNKI</sequence>
<dbReference type="SUPFAM" id="SSF56801">
    <property type="entry name" value="Acetyl-CoA synthetase-like"/>
    <property type="match status" value="1"/>
</dbReference>
<dbReference type="GO" id="GO:0005324">
    <property type="term" value="F:long-chain fatty acid transmembrane transporter activity"/>
    <property type="evidence" value="ECO:0007669"/>
    <property type="project" value="TreeGrafter"/>
</dbReference>
<dbReference type="GO" id="GO:0005778">
    <property type="term" value="C:peroxisomal membrane"/>
    <property type="evidence" value="ECO:0007669"/>
    <property type="project" value="UniProtKB-SubCell"/>
</dbReference>
<accession>A0A7E5A250</accession>
<dbReference type="PROSITE" id="PS00455">
    <property type="entry name" value="AMP_BINDING"/>
    <property type="match status" value="1"/>
</dbReference>
<keyword evidence="8" id="KW-0067">ATP-binding</keyword>
<dbReference type="InterPro" id="IPR025110">
    <property type="entry name" value="AMP-bd_C"/>
</dbReference>
<dbReference type="InterPro" id="IPR020845">
    <property type="entry name" value="AMP-binding_CS"/>
</dbReference>
<dbReference type="Pfam" id="PF00501">
    <property type="entry name" value="AMP-binding"/>
    <property type="match status" value="1"/>
</dbReference>
<reference evidence="24" key="2">
    <citation type="submission" date="2020-10" db="UniProtKB">
        <authorList>
            <consortium name="WormBaseParasite"/>
        </authorList>
    </citation>
    <scope>IDENTIFICATION</scope>
</reference>
<evidence type="ECO:0000256" key="20">
    <source>
        <dbReference type="SAM" id="MobiDB-lite"/>
    </source>
</evidence>
<keyword evidence="6" id="KW-0812">Transmembrane</keyword>
<comment type="catalytic activity">
    <reaction evidence="16">
        <text>tetracosanoate + ATP + CoA = tetracosanoyl-CoA + AMP + diphosphate</text>
        <dbReference type="Rhea" id="RHEA:33639"/>
        <dbReference type="ChEBI" id="CHEBI:30616"/>
        <dbReference type="ChEBI" id="CHEBI:31014"/>
        <dbReference type="ChEBI" id="CHEBI:33019"/>
        <dbReference type="ChEBI" id="CHEBI:57287"/>
        <dbReference type="ChEBI" id="CHEBI:65052"/>
        <dbReference type="ChEBI" id="CHEBI:456215"/>
    </reaction>
    <physiologicalReaction direction="left-to-right" evidence="16">
        <dbReference type="Rhea" id="RHEA:33640"/>
    </physiologicalReaction>
</comment>
<evidence type="ECO:0000313" key="24">
    <source>
        <dbReference type="WBParaSite" id="Pan_g9259.t1"/>
    </source>
</evidence>
<dbReference type="AlphaFoldDB" id="A0A7E5A250"/>
<dbReference type="Gene3D" id="3.30.300.30">
    <property type="match status" value="1"/>
</dbReference>
<comment type="similarity">
    <text evidence="2">Belongs to the ATP-dependent AMP-binding enzyme family.</text>
</comment>
<evidence type="ECO:0000256" key="11">
    <source>
        <dbReference type="ARBA" id="ARBA00023136"/>
    </source>
</evidence>
<evidence type="ECO:0000256" key="2">
    <source>
        <dbReference type="ARBA" id="ARBA00006432"/>
    </source>
</evidence>
<evidence type="ECO:0000259" key="21">
    <source>
        <dbReference type="Pfam" id="PF00501"/>
    </source>
</evidence>
<evidence type="ECO:0000256" key="1">
    <source>
        <dbReference type="ARBA" id="ARBA00004651"/>
    </source>
</evidence>
<evidence type="ECO:0000256" key="13">
    <source>
        <dbReference type="ARBA" id="ARBA00036527"/>
    </source>
</evidence>
<organism evidence="23 24">
    <name type="scientific">Panagrellus redivivus</name>
    <name type="common">Microworm</name>
    <dbReference type="NCBI Taxonomy" id="6233"/>
    <lineage>
        <taxon>Eukaryota</taxon>
        <taxon>Metazoa</taxon>
        <taxon>Ecdysozoa</taxon>
        <taxon>Nematoda</taxon>
        <taxon>Chromadorea</taxon>
        <taxon>Rhabditida</taxon>
        <taxon>Tylenchina</taxon>
        <taxon>Panagrolaimomorpha</taxon>
        <taxon>Panagrolaimoidea</taxon>
        <taxon>Panagrolaimidae</taxon>
        <taxon>Panagrellus</taxon>
    </lineage>
</organism>
<evidence type="ECO:0000256" key="18">
    <source>
        <dbReference type="ARBA" id="ARBA00068795"/>
    </source>
</evidence>
<comment type="function">
    <text evidence="17">Acyl-CoA synthetase required for both the import of long chain fatty acids (LCFAs) (C14-C18) and the activation very long chain fatty acids (VLCFAs) (C20-C26) by esterification of the fatty acids into metabolically active CoA-thioesters for subsequent degradation or incorporation into phospholipids. The transport and fatty acyl-CoA synthetase activities are genetically separable and are thus independent activities. Esterifies VLCFAs in the peroxisome matrix. The VLCFAs are actively transported into peroxisomes by a PXA1-PXA2 heterodimeric transporter in the peroxisomal membrane.</text>
</comment>
<dbReference type="InterPro" id="IPR000873">
    <property type="entry name" value="AMP-dep_synth/lig_dom"/>
</dbReference>
<dbReference type="Proteomes" id="UP000492821">
    <property type="component" value="Unassembled WGS sequence"/>
</dbReference>
<evidence type="ECO:0000256" key="10">
    <source>
        <dbReference type="ARBA" id="ARBA00023055"/>
    </source>
</evidence>
<dbReference type="GO" id="GO:0005789">
    <property type="term" value="C:endoplasmic reticulum membrane"/>
    <property type="evidence" value="ECO:0007669"/>
    <property type="project" value="TreeGrafter"/>
</dbReference>
<feature type="compositionally biased region" description="Polar residues" evidence="20">
    <location>
        <begin position="59"/>
        <end position="68"/>
    </location>
</feature>
<keyword evidence="11" id="KW-0472">Membrane</keyword>
<keyword evidence="7" id="KW-0547">Nucleotide-binding</keyword>
<dbReference type="PANTHER" id="PTHR43107">
    <property type="entry name" value="LONG-CHAIN FATTY ACID TRANSPORT PROTEIN"/>
    <property type="match status" value="1"/>
</dbReference>
<keyword evidence="10" id="KW-0445">Lipid transport</keyword>
<comment type="catalytic activity">
    <reaction evidence="13">
        <text>a very long-chain fatty acid + ATP + CoA = a very long-chain fatty acyl-CoA + AMP + diphosphate</text>
        <dbReference type="Rhea" id="RHEA:54536"/>
        <dbReference type="ChEBI" id="CHEBI:30616"/>
        <dbReference type="ChEBI" id="CHEBI:33019"/>
        <dbReference type="ChEBI" id="CHEBI:57287"/>
        <dbReference type="ChEBI" id="CHEBI:58950"/>
        <dbReference type="ChEBI" id="CHEBI:138261"/>
        <dbReference type="ChEBI" id="CHEBI:456215"/>
    </reaction>
    <physiologicalReaction direction="left-to-right" evidence="13">
        <dbReference type="Rhea" id="RHEA:54537"/>
    </physiologicalReaction>
</comment>
<feature type="compositionally biased region" description="Low complexity" evidence="20">
    <location>
        <begin position="72"/>
        <end position="97"/>
    </location>
</feature>
<proteinExistence type="inferred from homology"/>
<dbReference type="GO" id="GO:0005886">
    <property type="term" value="C:plasma membrane"/>
    <property type="evidence" value="ECO:0007669"/>
    <property type="project" value="UniProtKB-SubCell"/>
</dbReference>
<evidence type="ECO:0000259" key="22">
    <source>
        <dbReference type="Pfam" id="PF13193"/>
    </source>
</evidence>
<name>A0A7E5A250_PANRE</name>
<evidence type="ECO:0000256" key="14">
    <source>
        <dbReference type="ARBA" id="ARBA00041297"/>
    </source>
</evidence>
<evidence type="ECO:0000256" key="16">
    <source>
        <dbReference type="ARBA" id="ARBA00048666"/>
    </source>
</evidence>
<keyword evidence="5" id="KW-0436">Ligase</keyword>
<keyword evidence="3" id="KW-0813">Transport</keyword>
<dbReference type="FunFam" id="3.40.50.12780:FF:000019">
    <property type="entry name" value="Long-chain fatty acid transporter"/>
    <property type="match status" value="1"/>
</dbReference>
<evidence type="ECO:0000256" key="4">
    <source>
        <dbReference type="ARBA" id="ARBA00022475"/>
    </source>
</evidence>
<dbReference type="PANTHER" id="PTHR43107:SF15">
    <property type="entry name" value="FATTY ACID TRANSPORT PROTEIN 3, ISOFORM A"/>
    <property type="match status" value="1"/>
</dbReference>
<comment type="subcellular location">
    <subcellularLocation>
        <location evidence="1">Cell membrane</location>
        <topology evidence="1">Multi-pass membrane protein</topology>
    </subcellularLocation>
    <subcellularLocation>
        <location evidence="15">Peroxisome membrane</location>
    </subcellularLocation>
</comment>
<evidence type="ECO:0000256" key="12">
    <source>
        <dbReference type="ARBA" id="ARBA00023140"/>
    </source>
</evidence>
<feature type="region of interest" description="Disordered" evidence="20">
    <location>
        <begin position="51"/>
        <end position="100"/>
    </location>
</feature>
<evidence type="ECO:0000256" key="5">
    <source>
        <dbReference type="ARBA" id="ARBA00022598"/>
    </source>
</evidence>
<evidence type="ECO:0000256" key="8">
    <source>
        <dbReference type="ARBA" id="ARBA00022840"/>
    </source>
</evidence>
<evidence type="ECO:0000256" key="7">
    <source>
        <dbReference type="ARBA" id="ARBA00022741"/>
    </source>
</evidence>
<dbReference type="InterPro" id="IPR045851">
    <property type="entry name" value="AMP-bd_C_sf"/>
</dbReference>
<dbReference type="GO" id="GO:0044539">
    <property type="term" value="P:long-chain fatty acid import into cell"/>
    <property type="evidence" value="ECO:0007669"/>
    <property type="project" value="TreeGrafter"/>
</dbReference>
<evidence type="ECO:0000256" key="6">
    <source>
        <dbReference type="ARBA" id="ARBA00022692"/>
    </source>
</evidence>
<keyword evidence="23" id="KW-1185">Reference proteome</keyword>
<dbReference type="GO" id="GO:0004467">
    <property type="term" value="F:long-chain fatty acid-CoA ligase activity"/>
    <property type="evidence" value="ECO:0007669"/>
    <property type="project" value="TreeGrafter"/>
</dbReference>
<feature type="domain" description="AMP-dependent synthetase/ligase" evidence="21">
    <location>
        <begin position="194"/>
        <end position="533"/>
    </location>
</feature>
<evidence type="ECO:0000256" key="19">
    <source>
        <dbReference type="ARBA" id="ARBA00078285"/>
    </source>
</evidence>
<dbReference type="InterPro" id="IPR042099">
    <property type="entry name" value="ANL_N_sf"/>
</dbReference>
<keyword evidence="12" id="KW-0576">Peroxisome</keyword>
<keyword evidence="4" id="KW-1003">Cell membrane</keyword>
<feature type="domain" description="AMP-binding enzyme C-terminal" evidence="22">
    <location>
        <begin position="623"/>
        <end position="701"/>
    </location>
</feature>
<dbReference type="Gene3D" id="3.40.50.12780">
    <property type="entry name" value="N-terminal domain of ligase-like"/>
    <property type="match status" value="1"/>
</dbReference>
<evidence type="ECO:0000256" key="15">
    <source>
        <dbReference type="ARBA" id="ARBA00046271"/>
    </source>
</evidence>
<evidence type="ECO:0000256" key="17">
    <source>
        <dbReference type="ARBA" id="ARBA00060276"/>
    </source>
</evidence>
<dbReference type="GO" id="GO:0005524">
    <property type="term" value="F:ATP binding"/>
    <property type="evidence" value="ECO:0007669"/>
    <property type="project" value="UniProtKB-KW"/>
</dbReference>
<keyword evidence="9" id="KW-1133">Transmembrane helix</keyword>
<dbReference type="WBParaSite" id="Pan_g9259.t1">
    <property type="protein sequence ID" value="Pan_g9259.t1"/>
    <property type="gene ID" value="Pan_g9259"/>
</dbReference>
<evidence type="ECO:0000256" key="9">
    <source>
        <dbReference type="ARBA" id="ARBA00022989"/>
    </source>
</evidence>
<evidence type="ECO:0000256" key="3">
    <source>
        <dbReference type="ARBA" id="ARBA00022448"/>
    </source>
</evidence>
<dbReference type="Pfam" id="PF13193">
    <property type="entry name" value="AMP-binding_C"/>
    <property type="match status" value="1"/>
</dbReference>